<feature type="domain" description="tRNA(Ile)-lysidine/2-thiocytidine synthase N-terminal" evidence="8">
    <location>
        <begin position="26"/>
        <end position="242"/>
    </location>
</feature>
<keyword evidence="3" id="KW-0819">tRNA processing</keyword>
<organism evidence="9 10">
    <name type="scientific">Alternaria dauci</name>
    <dbReference type="NCBI Taxonomy" id="48095"/>
    <lineage>
        <taxon>Eukaryota</taxon>
        <taxon>Fungi</taxon>
        <taxon>Dikarya</taxon>
        <taxon>Ascomycota</taxon>
        <taxon>Pezizomycotina</taxon>
        <taxon>Dothideomycetes</taxon>
        <taxon>Pleosporomycetidae</taxon>
        <taxon>Pleosporales</taxon>
        <taxon>Pleosporineae</taxon>
        <taxon>Pleosporaceae</taxon>
        <taxon>Alternaria</taxon>
        <taxon>Alternaria sect. Porri</taxon>
    </lineage>
</organism>
<gene>
    <name evidence="9" type="ORF">ACET3X_009595</name>
</gene>
<evidence type="ECO:0000256" key="2">
    <source>
        <dbReference type="ARBA" id="ARBA00022598"/>
    </source>
</evidence>
<evidence type="ECO:0000256" key="3">
    <source>
        <dbReference type="ARBA" id="ARBA00022694"/>
    </source>
</evidence>
<evidence type="ECO:0000259" key="8">
    <source>
        <dbReference type="Pfam" id="PF01171"/>
    </source>
</evidence>
<name>A0ABR3U6I8_9PLEO</name>
<evidence type="ECO:0000256" key="1">
    <source>
        <dbReference type="ARBA" id="ARBA00013267"/>
    </source>
</evidence>
<dbReference type="Proteomes" id="UP001578633">
    <property type="component" value="Chromosome 10"/>
</dbReference>
<evidence type="ECO:0000256" key="7">
    <source>
        <dbReference type="SAM" id="MobiDB-lite"/>
    </source>
</evidence>
<dbReference type="EMBL" id="JBHGVX010000010">
    <property type="protein sequence ID" value="KAL1791844.1"/>
    <property type="molecule type" value="Genomic_DNA"/>
</dbReference>
<comment type="caution">
    <text evidence="9">The sequence shown here is derived from an EMBL/GenBank/DDBJ whole genome shotgun (WGS) entry which is preliminary data.</text>
</comment>
<dbReference type="InterPro" id="IPR012094">
    <property type="entry name" value="tRNA_Ile_lys_synt"/>
</dbReference>
<comment type="catalytic activity">
    <reaction evidence="6">
        <text>cytidine(34) in tRNA(Ile2) + L-lysine + ATP = lysidine(34) in tRNA(Ile2) + AMP + diphosphate + H(+)</text>
        <dbReference type="Rhea" id="RHEA:43744"/>
        <dbReference type="Rhea" id="RHEA-COMP:10625"/>
        <dbReference type="Rhea" id="RHEA-COMP:10670"/>
        <dbReference type="ChEBI" id="CHEBI:15378"/>
        <dbReference type="ChEBI" id="CHEBI:30616"/>
        <dbReference type="ChEBI" id="CHEBI:32551"/>
        <dbReference type="ChEBI" id="CHEBI:33019"/>
        <dbReference type="ChEBI" id="CHEBI:82748"/>
        <dbReference type="ChEBI" id="CHEBI:83665"/>
        <dbReference type="ChEBI" id="CHEBI:456215"/>
        <dbReference type="EC" id="6.3.4.19"/>
    </reaction>
</comment>
<proteinExistence type="inferred from homology"/>
<dbReference type="Gene3D" id="3.40.50.620">
    <property type="entry name" value="HUPs"/>
    <property type="match status" value="1"/>
</dbReference>
<dbReference type="SUPFAM" id="SSF52402">
    <property type="entry name" value="Adenine nucleotide alpha hydrolases-like"/>
    <property type="match status" value="1"/>
</dbReference>
<dbReference type="EC" id="6.3.4.19" evidence="1"/>
<dbReference type="HAMAP" id="MF_01161">
    <property type="entry name" value="tRNA_Ile_lys_synt"/>
    <property type="match status" value="1"/>
</dbReference>
<keyword evidence="10" id="KW-1185">Reference proteome</keyword>
<evidence type="ECO:0000313" key="10">
    <source>
        <dbReference type="Proteomes" id="UP001578633"/>
    </source>
</evidence>
<sequence>MLAMRDGVFQEGRSDYVARNRLGGIGIAISGGVDSMALAALYTRSREKNPELPSAHGFIVDHRVRPESTEEAEWVAGQLRSKFDMVSTILPLTWPDGFNLKDARRFETEARTLRYQALGQACRDMKITRLMVAHHADDQAETVMMRLANNRLRSGLQAMQHKEWIPECEGIYGVYHSGGYPESNHKSDIPFAVERGGIRIFRPLLMFEKTRLIATCKEMGVDWAEDQTNQIKTLTSRNAIRHIYKNHKLPEALSVKSLVHVSQHMQERIKRHKTLANELFDKCLIKLDIRTGALVVRFPPFSDLLPQRGCTEADNTDKTYAKNTAYCLLERVAELVTPSSKTPLGPLAATVHHIYPELGDPEEDEQLRQSNGARKNNYCVYNVWWRFWDQTSPFGEPEHRETGVDPYLPHPREWLLTRQPFDTHETANAKFQIFYPPQTPPKDNVYKLVDGRWWIRVHNRLTYDTIILRIFSKEDMRYLPTNQQNKSQMLEPHASRPYRYVMAAFELLKPVDVRFTLPALFRKDSETGEESLLGFPTLDVGIDGLGPPSSCRWDVRYKKIDFGSRSAGDIIVRGSSSKDIVVQDMKGRMVIERAGKARNNNGRAAERKQYREKDHRDTPTRSKRKVHVDGRDNRRREWAAAAEDVERSMDAEENGFTKRARGGK</sequence>
<evidence type="ECO:0000313" key="9">
    <source>
        <dbReference type="EMBL" id="KAL1791844.1"/>
    </source>
</evidence>
<dbReference type="InterPro" id="IPR014729">
    <property type="entry name" value="Rossmann-like_a/b/a_fold"/>
</dbReference>
<feature type="region of interest" description="Disordered" evidence="7">
    <location>
        <begin position="593"/>
        <end position="664"/>
    </location>
</feature>
<dbReference type="InterPro" id="IPR012795">
    <property type="entry name" value="tRNA_Ile_lys_synt_N"/>
</dbReference>
<dbReference type="RefSeq" id="XP_069302428.1">
    <property type="nucleotide sequence ID" value="XM_069456254.1"/>
</dbReference>
<dbReference type="PANTHER" id="PTHR43033">
    <property type="entry name" value="TRNA(ILE)-LYSIDINE SYNTHASE-RELATED"/>
    <property type="match status" value="1"/>
</dbReference>
<keyword evidence="2" id="KW-0436">Ligase</keyword>
<dbReference type="NCBIfam" id="TIGR02432">
    <property type="entry name" value="lysidine_TilS_N"/>
    <property type="match status" value="1"/>
</dbReference>
<reference evidence="9 10" key="1">
    <citation type="submission" date="2024-09" db="EMBL/GenBank/DDBJ databases">
        <title>T2T genomes of carrot and Alternaria dauci and their utility for understanding host-pathogen interaction during carrot leaf blight disease.</title>
        <authorList>
            <person name="Liu W."/>
            <person name="Xu S."/>
            <person name="Ou C."/>
            <person name="Liu X."/>
            <person name="Zhuang F."/>
            <person name="Deng X.W."/>
        </authorList>
    </citation>
    <scope>NUCLEOTIDE SEQUENCE [LARGE SCALE GENOMIC DNA]</scope>
    <source>
        <strain evidence="9 10">A2016</strain>
    </source>
</reference>
<protein>
    <recommendedName>
        <fullName evidence="1">tRNA(Ile)-lysidine synthetase</fullName>
        <ecNumber evidence="1">6.3.4.19</ecNumber>
    </recommendedName>
</protein>
<evidence type="ECO:0000256" key="4">
    <source>
        <dbReference type="ARBA" id="ARBA00022741"/>
    </source>
</evidence>
<dbReference type="GeneID" id="96089917"/>
<dbReference type="CDD" id="cd01992">
    <property type="entry name" value="TilS_N"/>
    <property type="match status" value="1"/>
</dbReference>
<keyword evidence="5" id="KW-0067">ATP-binding</keyword>
<accession>A0ABR3U6I8</accession>
<evidence type="ECO:0000256" key="5">
    <source>
        <dbReference type="ARBA" id="ARBA00022840"/>
    </source>
</evidence>
<evidence type="ECO:0000256" key="6">
    <source>
        <dbReference type="ARBA" id="ARBA00048539"/>
    </source>
</evidence>
<dbReference type="PANTHER" id="PTHR43033:SF1">
    <property type="entry name" value="TRNA(ILE)-LYSIDINE SYNTHASE-RELATED"/>
    <property type="match status" value="1"/>
</dbReference>
<dbReference type="Pfam" id="PF01171">
    <property type="entry name" value="ATP_bind_3"/>
    <property type="match status" value="1"/>
</dbReference>
<feature type="compositionally biased region" description="Basic and acidic residues" evidence="7">
    <location>
        <begin position="604"/>
        <end position="620"/>
    </location>
</feature>
<keyword evidence="4" id="KW-0547">Nucleotide-binding</keyword>
<feature type="compositionally biased region" description="Basic and acidic residues" evidence="7">
    <location>
        <begin position="627"/>
        <end position="650"/>
    </location>
</feature>
<dbReference type="InterPro" id="IPR011063">
    <property type="entry name" value="TilS/TtcA_N"/>
</dbReference>